<protein>
    <submittedName>
        <fullName evidence="1">SDR family NAD(P)-dependent oxidoreductase</fullName>
    </submittedName>
</protein>
<dbReference type="PANTHER" id="PTHR43431:SF7">
    <property type="entry name" value="OXIDOREDUCTASE, SHORT CHAIN DEHYDROGENASE_REDUCTASE FAMILY (AFU_ORTHOLOGUE AFUA_5G14000)"/>
    <property type="match status" value="1"/>
</dbReference>
<keyword evidence="2" id="KW-1185">Reference proteome</keyword>
<dbReference type="EMBL" id="SHNP01000003">
    <property type="protein sequence ID" value="MCX2973680.1"/>
    <property type="molecule type" value="Genomic_DNA"/>
</dbReference>
<dbReference type="InterPro" id="IPR036291">
    <property type="entry name" value="NAD(P)-bd_dom_sf"/>
</dbReference>
<dbReference type="Pfam" id="PF00106">
    <property type="entry name" value="adh_short"/>
    <property type="match status" value="1"/>
</dbReference>
<accession>A0ABT3SUS2</accession>
<dbReference type="InterPro" id="IPR002347">
    <property type="entry name" value="SDR_fam"/>
</dbReference>
<sequence>MAVTMAEKTCVVVGVGPGIGAACCRLYCERGYKVAMIARSPDYLNELAATLPGTSLSLIADVTDEEAVTVTFGKIAKEFGRVDTLIYNAARGSFGSFLEMRPKDLSKNFEVNTMGLLYCARAVAPGMIEREAGSILVTGNTAATRGGAKFAGFAPSKSAARSLTQSMARELGPKHVHAAYLVIDGAVDGPFARNLRKDKPDEFFIKPDDIAQTIWHLDQQPENCWTSEIDLRPFGENW</sequence>
<proteinExistence type="predicted"/>
<dbReference type="Proteomes" id="UP001143307">
    <property type="component" value="Unassembled WGS sequence"/>
</dbReference>
<gene>
    <name evidence="1" type="ORF">EYC87_08840</name>
</gene>
<dbReference type="SUPFAM" id="SSF51735">
    <property type="entry name" value="NAD(P)-binding Rossmann-fold domains"/>
    <property type="match status" value="1"/>
</dbReference>
<dbReference type="PRINTS" id="PR00081">
    <property type="entry name" value="GDHRDH"/>
</dbReference>
<organism evidence="1 2">
    <name type="scientific">Candidatus Seongchinamella marina</name>
    <dbReference type="NCBI Taxonomy" id="2518990"/>
    <lineage>
        <taxon>Bacteria</taxon>
        <taxon>Pseudomonadati</taxon>
        <taxon>Pseudomonadota</taxon>
        <taxon>Gammaproteobacteria</taxon>
        <taxon>Cellvibrionales</taxon>
        <taxon>Halieaceae</taxon>
        <taxon>Seongchinamella</taxon>
    </lineage>
</organism>
<name>A0ABT3SUS2_9GAMM</name>
<comment type="caution">
    <text evidence="1">The sequence shown here is derived from an EMBL/GenBank/DDBJ whole genome shotgun (WGS) entry which is preliminary data.</text>
</comment>
<evidence type="ECO:0000313" key="2">
    <source>
        <dbReference type="Proteomes" id="UP001143307"/>
    </source>
</evidence>
<evidence type="ECO:0000313" key="1">
    <source>
        <dbReference type="EMBL" id="MCX2973680.1"/>
    </source>
</evidence>
<reference evidence="1" key="1">
    <citation type="submission" date="2019-02" db="EMBL/GenBank/DDBJ databases">
        <authorList>
            <person name="Li S.-H."/>
        </authorList>
    </citation>
    <scope>NUCLEOTIDE SEQUENCE</scope>
    <source>
        <strain evidence="1">IMCC8485</strain>
    </source>
</reference>
<dbReference type="PANTHER" id="PTHR43431">
    <property type="entry name" value="OXIDOREDUCTASE, SHORT CHAIN DEHYDROGENASE/REDUCTASE FAMILY (AFU_ORTHOLOGUE AFUA_5G14000)"/>
    <property type="match status" value="1"/>
</dbReference>
<dbReference type="Gene3D" id="3.40.50.720">
    <property type="entry name" value="NAD(P)-binding Rossmann-like Domain"/>
    <property type="match status" value="1"/>
</dbReference>